<keyword evidence="2" id="KW-1185">Reference proteome</keyword>
<dbReference type="AlphaFoldDB" id="A0A5J5C8V2"/>
<gene>
    <name evidence="1" type="ORF">F0562_002136</name>
</gene>
<accession>A0A5J5C8V2</accession>
<dbReference type="EMBL" id="CM018031">
    <property type="protein sequence ID" value="KAA8550452.1"/>
    <property type="molecule type" value="Genomic_DNA"/>
</dbReference>
<protein>
    <recommendedName>
        <fullName evidence="3">NAB domain-containing protein</fullName>
    </recommendedName>
</protein>
<organism evidence="1 2">
    <name type="scientific">Nyssa sinensis</name>
    <dbReference type="NCBI Taxonomy" id="561372"/>
    <lineage>
        <taxon>Eukaryota</taxon>
        <taxon>Viridiplantae</taxon>
        <taxon>Streptophyta</taxon>
        <taxon>Embryophyta</taxon>
        <taxon>Tracheophyta</taxon>
        <taxon>Spermatophyta</taxon>
        <taxon>Magnoliopsida</taxon>
        <taxon>eudicotyledons</taxon>
        <taxon>Gunneridae</taxon>
        <taxon>Pentapetalae</taxon>
        <taxon>asterids</taxon>
        <taxon>Cornales</taxon>
        <taxon>Nyssaceae</taxon>
        <taxon>Nyssa</taxon>
    </lineage>
</organism>
<reference evidence="1 2" key="1">
    <citation type="submission" date="2019-09" db="EMBL/GenBank/DDBJ databases">
        <title>A chromosome-level genome assembly of the Chinese tupelo Nyssa sinensis.</title>
        <authorList>
            <person name="Yang X."/>
            <person name="Kang M."/>
            <person name="Yang Y."/>
            <person name="Xiong H."/>
            <person name="Wang M."/>
            <person name="Zhang Z."/>
            <person name="Wang Z."/>
            <person name="Wu H."/>
            <person name="Ma T."/>
            <person name="Liu J."/>
            <person name="Xi Z."/>
        </authorList>
    </citation>
    <scope>NUCLEOTIDE SEQUENCE [LARGE SCALE GENOMIC DNA]</scope>
    <source>
        <strain evidence="1">J267</strain>
        <tissue evidence="1">Leaf</tissue>
    </source>
</reference>
<evidence type="ECO:0000313" key="1">
    <source>
        <dbReference type="EMBL" id="KAA8550452.1"/>
    </source>
</evidence>
<evidence type="ECO:0008006" key="3">
    <source>
        <dbReference type="Google" id="ProtNLM"/>
    </source>
</evidence>
<name>A0A5J5C8V2_9ASTE</name>
<dbReference type="Proteomes" id="UP000325577">
    <property type="component" value="Linkage Group LG0"/>
</dbReference>
<evidence type="ECO:0000313" key="2">
    <source>
        <dbReference type="Proteomes" id="UP000325577"/>
    </source>
</evidence>
<sequence>MESGLLSWRASPARGYRGPLKFRSLYPLSNFTKWQSSLVKSNKYMKRMESKKSHSWWWDSHISPKNSKWLAGKS</sequence>
<proteinExistence type="predicted"/>